<dbReference type="PANTHER" id="PTHR24123">
    <property type="entry name" value="ANKYRIN REPEAT-CONTAINING"/>
    <property type="match status" value="1"/>
</dbReference>
<feature type="repeat" description="ANK" evidence="3">
    <location>
        <begin position="1415"/>
        <end position="1447"/>
    </location>
</feature>
<evidence type="ECO:0000259" key="4">
    <source>
        <dbReference type="Pfam" id="PF24883"/>
    </source>
</evidence>
<feature type="repeat" description="ANK" evidence="3">
    <location>
        <begin position="1105"/>
        <end position="1137"/>
    </location>
</feature>
<proteinExistence type="predicted"/>
<dbReference type="InterPro" id="IPR051165">
    <property type="entry name" value="Multifunctional_ANK_Repeat"/>
</dbReference>
<dbReference type="SUPFAM" id="SSF52540">
    <property type="entry name" value="P-loop containing nucleoside triphosphate hydrolases"/>
    <property type="match status" value="1"/>
</dbReference>
<dbReference type="InterPro" id="IPR056884">
    <property type="entry name" value="NPHP3-like_N"/>
</dbReference>
<protein>
    <recommendedName>
        <fullName evidence="4">Nephrocystin 3-like N-terminal domain-containing protein</fullName>
    </recommendedName>
</protein>
<keyword evidence="2 3" id="KW-0040">ANK repeat</keyword>
<dbReference type="SMART" id="SM00248">
    <property type="entry name" value="ANK"/>
    <property type="match status" value="19"/>
</dbReference>
<evidence type="ECO:0000256" key="2">
    <source>
        <dbReference type="ARBA" id="ARBA00023043"/>
    </source>
</evidence>
<dbReference type="EMBL" id="WIWT01000022">
    <property type="protein sequence ID" value="KAF3214403.1"/>
    <property type="molecule type" value="Genomic_DNA"/>
</dbReference>
<feature type="repeat" description="ANK" evidence="3">
    <location>
        <begin position="1344"/>
        <end position="1377"/>
    </location>
</feature>
<name>A0A8H8VD95_ORBOL</name>
<dbReference type="Pfam" id="PF24883">
    <property type="entry name" value="NPHP3_N"/>
    <property type="match status" value="1"/>
</dbReference>
<dbReference type="PROSITE" id="PS50297">
    <property type="entry name" value="ANK_REP_REGION"/>
    <property type="match status" value="4"/>
</dbReference>
<dbReference type="PROSITE" id="PS50088">
    <property type="entry name" value="ANK_REPEAT"/>
    <property type="match status" value="6"/>
</dbReference>
<dbReference type="InterPro" id="IPR027417">
    <property type="entry name" value="P-loop_NTPase"/>
</dbReference>
<evidence type="ECO:0000256" key="1">
    <source>
        <dbReference type="ARBA" id="ARBA00022737"/>
    </source>
</evidence>
<dbReference type="SUPFAM" id="SSF48403">
    <property type="entry name" value="Ankyrin repeat"/>
    <property type="match status" value="3"/>
</dbReference>
<accession>A0A8H8VD95</accession>
<feature type="repeat" description="ANK" evidence="3">
    <location>
        <begin position="1138"/>
        <end position="1170"/>
    </location>
</feature>
<reference evidence="5" key="1">
    <citation type="submission" date="2019-06" db="EMBL/GenBank/DDBJ databases">
        <authorList>
            <person name="Palmer J.M."/>
        </authorList>
    </citation>
    <scope>NUCLEOTIDE SEQUENCE</scope>
    <source>
        <strain evidence="5">TWF679</strain>
    </source>
</reference>
<feature type="repeat" description="ANK" evidence="3">
    <location>
        <begin position="994"/>
        <end position="1026"/>
    </location>
</feature>
<evidence type="ECO:0000313" key="5">
    <source>
        <dbReference type="EMBL" id="KAF3214403.1"/>
    </source>
</evidence>
<dbReference type="Gene3D" id="3.40.50.300">
    <property type="entry name" value="P-loop containing nucleotide triphosphate hydrolases"/>
    <property type="match status" value="1"/>
</dbReference>
<organism evidence="5 6">
    <name type="scientific">Orbilia oligospora</name>
    <name type="common">Nematode-trapping fungus</name>
    <name type="synonym">Arthrobotrys oligospora</name>
    <dbReference type="NCBI Taxonomy" id="2813651"/>
    <lineage>
        <taxon>Eukaryota</taxon>
        <taxon>Fungi</taxon>
        <taxon>Dikarya</taxon>
        <taxon>Ascomycota</taxon>
        <taxon>Pezizomycotina</taxon>
        <taxon>Orbiliomycetes</taxon>
        <taxon>Orbiliales</taxon>
        <taxon>Orbiliaceae</taxon>
        <taxon>Orbilia</taxon>
    </lineage>
</organism>
<sequence length="2169" mass="241850">MEAAASVAGLVALADLVITKGYKYYSTVKEAKHEIRSLIDETVLLHGVLSNLRFALLRLGEYAIEQQFGSIGASLSEGPRILRHILMTSECLMACKKDLQRLYDALPELDHTDSSKLARISYRLTWPFKKEETNQITESIRRHKSNIMLALQTNTISALVSVLKGQDDLKDIAEQIRAGQLDAVKRLERIYLDTEKRRVINWASTANPRAVHQNNLSLRYAGTAEWFADRDEYQTWRNTPNARLWLSGIPGAGKTVMVSSIIESIIDEMADGDAIAFHYCDFKSKDSQTLDNILCSLIMQASKQSTSAFDILRELYIKHDPDGSIGSCLGDCGVDLIQTLSQISKPYANLIIVVDGLDECTNRADLAQQLSRLPDIGPNPIKVLLCSRPEPDLENVLSTYDRVEVAASKSDVQLYVALAVEDRIRSKKLRLGRPRPGKPDMKPLIIDRLVEGCEGMFQWAVCQIDYLCQLGTDNERKKALSNLPPGLNGVYQKILERITSNEGRGESDIEYLLRTLRWLTFSVTPLTLSQLTEAAANIRSAEGFYDEDSILDEDKILELGSSFVRLNHETKNLEFSHFTVKDFFLQLENWSQRHPSLDLFRINQLDSHKWLAKFCLRYMMLKNFQEAYLFADDEFAGLYETYPLLKYADYYWDEHARAALPLWDDDLDTLVKDFLRVQNNSYFLRWRKGNLLPDIGNSRPGFWGNGLFIEGSIQLFFAAYSGLLSVTKELIKEEDCVNFIVPHCGTPLSAALLKYHERQIPVELQSANQISSISHDYNQIILLLINSGADPNICTAGNKITDPFYTFFQAGKYCPTTAKLLFSKLEKQVPMEVVDSLRKNILRGWITNAEVIQLLEFSKAELWDRSYKAKICEALMRNGAAESEVGHLVDDFRSLALNKNDVPNADGFFPIRYSLTSEQETDAPRLQKLLSAARAGMSDIVNTIILKYPEIINNRGPKGSTALDYACSFGHETIVSQLLACSHISVNTQAPEDNHFSPLHHACISVHYNCVRLLLDAGADVNLQDSHGETPLMCLWQSYLSAAAGKTRNFSRISEDLISSNIDFSLKTKDNSTYYHYASFLPEPKYLEAVLNQNPGLDIDSQDVNGYTALHVAATNINSSLVKLLLSHKAAIDPCSDTGATPLMKACQFGNPDSIAILIQAGAQVTAKHKTRGWLPQHYACFSSNSDSLPLLLKAAEASGTQISIGAPTENGETLLHIAVENEFPETALKLVEWLLKIPDINVDSVTTEGYTAFAVAATMMKRSPEDPGFGQLELHSPDSPCFRRFQVLRLLLPRTTSPNGFGDTYNAPFSKTLQVTCGSCWRECLSLFQKHPQIGLEAKITADGQTPLHSLVSREVPLSRVEFLIRSGANATAITLDGRTALHMMLDWVDTVNGIKLIRLLRDHEVDVNASCRLGKTALMIAAEKQKVDFIRALLGCGANVAAIDSKGCSALDHAIDFGSDVSVVKVLVEAGAEIEHSSRDRELPPVMKAAYSGNTIVLNFLLDQKPIDVFRVVAETGENIWHMLLPSDNPLRIIKILKERKLQASINMKDAKQLTPLKKALYMNCSPDILEALVLAGSNVFDQDAHGITCLEYAIESCPVSSIEALFRHLPRVDCTMERKVTLEFLRRPGFRHDSQVINLVLEHHENISQEDVFLFAGLKDLDDKTYSLVASFIRQGKVYTGTEFVSDAAGRSAFSIAESCSNFQFCHILEEWKPVEADSNVPSLGIDIYTGRHNSTNSSISGSSGGSGSDAHASYIILFQRISHAIKFGSFQSQMGEFLSDEDFERIKNGTGKALSVPDLGAPKISWFSVTILQVAIHYWDQEVVRILLSNKCLLSIQDGYGWDALFHILRRDASSELEFIANVLEGLESKEDHRGELRNHRFVPASDTADEGVLETALHFLARSGHWRCARILVEKAALFFKIPDELDLPLRGLQRWIHGGTFSIVNLIDSRGDTPIRTAVVHGNLKFIEEMLKLPDPQRPHVDLWGQNGLLSLKCAALEVKGGYAIADTLNAGYPNIKMSGQEFFKPELEVFSCAKSPRCLEILLQAGADLNFWDAAEGHVLHHLLFNHMHEALDVVLNHMGPEWAISVLTKSASVYGHALDILGRTGCNPCLEDGLQKFFGPLLPGIPIQCIEDGIETAAYQGYFEFADNLRFIVEQRLEGIE</sequence>
<dbReference type="Proteomes" id="UP000614610">
    <property type="component" value="Unassembled WGS sequence"/>
</dbReference>
<dbReference type="OrthoDB" id="5311964at2759"/>
<feature type="domain" description="Nephrocystin 3-like N-terminal" evidence="4">
    <location>
        <begin position="222"/>
        <end position="388"/>
    </location>
</feature>
<dbReference type="PANTHER" id="PTHR24123:SF33">
    <property type="entry name" value="PROTEIN HOS4"/>
    <property type="match status" value="1"/>
</dbReference>
<comment type="caution">
    <text evidence="5">The sequence shown here is derived from an EMBL/GenBank/DDBJ whole genome shotgun (WGS) entry which is preliminary data.</text>
</comment>
<evidence type="ECO:0000256" key="3">
    <source>
        <dbReference type="PROSITE-ProRule" id="PRU00023"/>
    </source>
</evidence>
<gene>
    <name evidence="5" type="ORF">TWF679_004777</name>
</gene>
<dbReference type="InterPro" id="IPR036770">
    <property type="entry name" value="Ankyrin_rpt-contain_sf"/>
</dbReference>
<feature type="repeat" description="ANK" evidence="3">
    <location>
        <begin position="1448"/>
        <end position="1481"/>
    </location>
</feature>
<dbReference type="Pfam" id="PF12796">
    <property type="entry name" value="Ank_2"/>
    <property type="match status" value="3"/>
</dbReference>
<dbReference type="Gene3D" id="1.25.40.20">
    <property type="entry name" value="Ankyrin repeat-containing domain"/>
    <property type="match status" value="5"/>
</dbReference>
<keyword evidence="1" id="KW-0677">Repeat</keyword>
<dbReference type="InterPro" id="IPR002110">
    <property type="entry name" value="Ankyrin_rpt"/>
</dbReference>
<evidence type="ECO:0000313" key="6">
    <source>
        <dbReference type="Proteomes" id="UP000614610"/>
    </source>
</evidence>